<dbReference type="EMBL" id="CAEZXP010000001">
    <property type="protein sequence ID" value="CAB4686913.1"/>
    <property type="molecule type" value="Genomic_DNA"/>
</dbReference>
<gene>
    <name evidence="2" type="ORF">UFOPK2399_00422</name>
</gene>
<evidence type="ECO:0000256" key="1">
    <source>
        <dbReference type="SAM" id="MobiDB-lite"/>
    </source>
</evidence>
<feature type="compositionally biased region" description="Pro residues" evidence="1">
    <location>
        <begin position="76"/>
        <end position="92"/>
    </location>
</feature>
<protein>
    <submittedName>
        <fullName evidence="2">Unannotated protein</fullName>
    </submittedName>
</protein>
<proteinExistence type="predicted"/>
<dbReference type="AlphaFoldDB" id="A0A6J6NRI0"/>
<evidence type="ECO:0000313" key="2">
    <source>
        <dbReference type="EMBL" id="CAB4686913.1"/>
    </source>
</evidence>
<feature type="region of interest" description="Disordered" evidence="1">
    <location>
        <begin position="71"/>
        <end position="100"/>
    </location>
</feature>
<name>A0A6J6NRI0_9ZZZZ</name>
<sequence length="215" mass="22011">MAARLACTSRPTDRRQHCPADERFTFALRSSHATLTPPNDSDDVNPTAVRAVVTLAAGVAATSLLASQAFAGPRADAPPPPAATAPTPPNATPQPAATGAQRVAGLQALAAAGDTLPQGWSHAEINLLLKKVPHTVIYDHGRVVSAGNGALTLREVDGSVVTLPIDGKTIIRFQGQPVPPSGIRKGMGATSIRVDGGATVLLRLQPGRGPAGVQQ</sequence>
<organism evidence="2">
    <name type="scientific">freshwater metagenome</name>
    <dbReference type="NCBI Taxonomy" id="449393"/>
    <lineage>
        <taxon>unclassified sequences</taxon>
        <taxon>metagenomes</taxon>
        <taxon>ecological metagenomes</taxon>
    </lineage>
</organism>
<reference evidence="2" key="1">
    <citation type="submission" date="2020-05" db="EMBL/GenBank/DDBJ databases">
        <authorList>
            <person name="Chiriac C."/>
            <person name="Salcher M."/>
            <person name="Ghai R."/>
            <person name="Kavagutti S V."/>
        </authorList>
    </citation>
    <scope>NUCLEOTIDE SEQUENCE</scope>
</reference>
<accession>A0A6J6NRI0</accession>